<dbReference type="Pfam" id="PF03061">
    <property type="entry name" value="4HBT"/>
    <property type="match status" value="1"/>
</dbReference>
<evidence type="ECO:0000313" key="4">
    <source>
        <dbReference type="Proteomes" id="UP001305746"/>
    </source>
</evidence>
<dbReference type="CDD" id="cd03443">
    <property type="entry name" value="PaaI_thioesterase"/>
    <property type="match status" value="1"/>
</dbReference>
<dbReference type="RefSeq" id="WP_322855739.1">
    <property type="nucleotide sequence ID" value="NZ_JAYDCJ010000003.1"/>
</dbReference>
<evidence type="ECO:0000256" key="1">
    <source>
        <dbReference type="ARBA" id="ARBA00022801"/>
    </source>
</evidence>
<dbReference type="NCBIfam" id="TIGR00369">
    <property type="entry name" value="unchar_dom_1"/>
    <property type="match status" value="1"/>
</dbReference>
<dbReference type="EC" id="3.1.2.-" evidence="3"/>
<gene>
    <name evidence="3" type="ORF">U5822_11375</name>
</gene>
<dbReference type="GO" id="GO:0016787">
    <property type="term" value="F:hydrolase activity"/>
    <property type="evidence" value="ECO:0007669"/>
    <property type="project" value="UniProtKB-KW"/>
</dbReference>
<dbReference type="InterPro" id="IPR006683">
    <property type="entry name" value="Thioestr_dom"/>
</dbReference>
<dbReference type="PANTHER" id="PTHR43240">
    <property type="entry name" value="1,4-DIHYDROXY-2-NAPHTHOYL-COA THIOESTERASE 1"/>
    <property type="match status" value="1"/>
</dbReference>
<name>A0ABU5NZN6_9GAMM</name>
<evidence type="ECO:0000259" key="2">
    <source>
        <dbReference type="Pfam" id="PF03061"/>
    </source>
</evidence>
<dbReference type="Proteomes" id="UP001305746">
    <property type="component" value="Unassembled WGS sequence"/>
</dbReference>
<evidence type="ECO:0000313" key="3">
    <source>
        <dbReference type="EMBL" id="MEA1081273.1"/>
    </source>
</evidence>
<dbReference type="InterPro" id="IPR003736">
    <property type="entry name" value="PAAI_dom"/>
</dbReference>
<dbReference type="SUPFAM" id="SSF54637">
    <property type="entry name" value="Thioesterase/thiol ester dehydrase-isomerase"/>
    <property type="match status" value="1"/>
</dbReference>
<comment type="caution">
    <text evidence="3">The sequence shown here is derived from an EMBL/GenBank/DDBJ whole genome shotgun (WGS) entry which is preliminary data.</text>
</comment>
<proteinExistence type="predicted"/>
<organism evidence="3 4">
    <name type="scientific">Marinobacter qingdaonensis</name>
    <dbReference type="NCBI Taxonomy" id="3108486"/>
    <lineage>
        <taxon>Bacteria</taxon>
        <taxon>Pseudomonadati</taxon>
        <taxon>Pseudomonadota</taxon>
        <taxon>Gammaproteobacteria</taxon>
        <taxon>Pseudomonadales</taxon>
        <taxon>Marinobacteraceae</taxon>
        <taxon>Marinobacter</taxon>
    </lineage>
</organism>
<reference evidence="3 4" key="1">
    <citation type="submission" date="2023-12" db="EMBL/GenBank/DDBJ databases">
        <title>Marinobacter qingdaonensis sp. nov., isolated from the intertidal sediment of Qingdao, PR China.</title>
        <authorList>
            <person name="Li Y."/>
        </authorList>
    </citation>
    <scope>NUCLEOTIDE SEQUENCE [LARGE SCALE GENOMIC DNA]</scope>
    <source>
        <strain evidence="3 4">ASW11-75</strain>
    </source>
</reference>
<keyword evidence="4" id="KW-1185">Reference proteome</keyword>
<sequence>MSDINLLAENENLGGFREFLGFRVLAWEPGRVQASIPVAEHLLNRNGFVHGGVLTTLLDSAAGLSGTYCALPGNIRRCSTISLNTQFMSPAQEGVLRAEGVMLKRGSKIFFAEARVTLGDVLVATAQGSFRYVLGGDDENGVFAR</sequence>
<dbReference type="EMBL" id="JAYDCJ010000003">
    <property type="protein sequence ID" value="MEA1081273.1"/>
    <property type="molecule type" value="Genomic_DNA"/>
</dbReference>
<feature type="domain" description="Thioesterase" evidence="2">
    <location>
        <begin position="46"/>
        <end position="120"/>
    </location>
</feature>
<accession>A0ABU5NZN6</accession>
<protein>
    <submittedName>
        <fullName evidence="3">PaaI family thioesterase</fullName>
        <ecNumber evidence="3">3.1.2.-</ecNumber>
    </submittedName>
</protein>
<keyword evidence="1 3" id="KW-0378">Hydrolase</keyword>
<dbReference type="InterPro" id="IPR029069">
    <property type="entry name" value="HotDog_dom_sf"/>
</dbReference>
<dbReference type="PANTHER" id="PTHR43240:SF1">
    <property type="entry name" value="BLR5584 PROTEIN"/>
    <property type="match status" value="1"/>
</dbReference>
<dbReference type="Gene3D" id="3.10.129.10">
    <property type="entry name" value="Hotdog Thioesterase"/>
    <property type="match status" value="1"/>
</dbReference>